<organism evidence="4 7">
    <name type="scientific">Leptospira adleri</name>
    <dbReference type="NCBI Taxonomy" id="2023186"/>
    <lineage>
        <taxon>Bacteria</taxon>
        <taxon>Pseudomonadati</taxon>
        <taxon>Spirochaetota</taxon>
        <taxon>Spirochaetia</taxon>
        <taxon>Leptospirales</taxon>
        <taxon>Leptospiraceae</taxon>
        <taxon>Leptospira</taxon>
    </lineage>
</organism>
<keyword evidence="2" id="KW-0472">Membrane</keyword>
<dbReference type="Proteomes" id="UP000232149">
    <property type="component" value="Unassembled WGS sequence"/>
</dbReference>
<comment type="caution">
    <text evidence="4">The sequence shown here is derived from an EMBL/GenBank/DDBJ whole genome shotgun (WGS) entry which is preliminary data.</text>
</comment>
<name>A0A2M9YKG7_9LEPT</name>
<evidence type="ECO:0000313" key="7">
    <source>
        <dbReference type="Proteomes" id="UP000232188"/>
    </source>
</evidence>
<feature type="domain" description="SbsA Ig-like" evidence="3">
    <location>
        <begin position="207"/>
        <end position="322"/>
    </location>
</feature>
<keyword evidence="2" id="KW-1133">Transmembrane helix</keyword>
<dbReference type="Gene3D" id="2.60.40.1220">
    <property type="match status" value="1"/>
</dbReference>
<evidence type="ECO:0000256" key="2">
    <source>
        <dbReference type="SAM" id="Phobius"/>
    </source>
</evidence>
<evidence type="ECO:0000313" key="4">
    <source>
        <dbReference type="EMBL" id="PJZ52045.1"/>
    </source>
</evidence>
<evidence type="ECO:0000313" key="5">
    <source>
        <dbReference type="EMBL" id="PJZ62907.1"/>
    </source>
</evidence>
<evidence type="ECO:0000313" key="6">
    <source>
        <dbReference type="Proteomes" id="UP000232149"/>
    </source>
</evidence>
<feature type="transmembrane region" description="Helical" evidence="2">
    <location>
        <begin position="26"/>
        <end position="44"/>
    </location>
</feature>
<dbReference type="InterPro" id="IPR014755">
    <property type="entry name" value="Cu-Rt/internalin_Ig-like"/>
</dbReference>
<feature type="domain" description="SbsA Ig-like" evidence="3">
    <location>
        <begin position="88"/>
        <end position="202"/>
    </location>
</feature>
<dbReference type="Pfam" id="PF13205">
    <property type="entry name" value="Big_5"/>
    <property type="match status" value="4"/>
</dbReference>
<keyword evidence="1" id="KW-0732">Signal</keyword>
<sequence length="571" mass="60897">MEKNRSFEMKANGDIGMKNIKNRNSVLTLWNLAWMLFLAISVLSCDDKKEGGVETALVPLLSTPGTLNPQSTPSDIGILPPSSSPSVPALSQTTPLHNAVNIPINAKLTVVFSKVIDINSVTTNTADTNCSGSVSLSSDNFVTCVRMNSAPTSPSGTNSNSFRLDPAANLATSTQYRIRVSDSIIDESGRALSANVITSFSTSASADITAPGIQYTLPMDGDLLVATNASIALTFTEAMDATSVSVNTLNTTCSGSVQISDNNFVSCKRIAAQPQFFNQMRSVAIKPAATLNDFTEYRIKITAGAKDTAGNPASQEIFSFITQNNDSTTPQLAQIFPTDNQVAIARNRIFTLGFTEKMNPTSFVLNSSNNTCSGTVQISADNFNTCVRLNTVFRYEGTNLGLNHSFFLIDPLAAQTVYKIRLTNGIQDLSGNAFAGGTQATGFTTGNDSDNTQPTILAITPNDGSVNQPFTAYNVEIIFSEEMNFNDFTRNISNGACTGNIQISPDNFANCVRLNALTVFTGNNRIRVNSGGGSLLPNTTYKVRVKGAIRDVTDNVLGGDFTQTTGFTTAP</sequence>
<dbReference type="InterPro" id="IPR032812">
    <property type="entry name" value="SbsA_Ig"/>
</dbReference>
<dbReference type="EMBL" id="NPDV01000016">
    <property type="protein sequence ID" value="PJZ52045.1"/>
    <property type="molecule type" value="Genomic_DNA"/>
</dbReference>
<evidence type="ECO:0000256" key="1">
    <source>
        <dbReference type="ARBA" id="ARBA00022729"/>
    </source>
</evidence>
<gene>
    <name evidence="5" type="ORF">CH376_05300</name>
    <name evidence="4" type="ORF">CH380_16520</name>
</gene>
<accession>A0A2M9YKG7</accession>
<feature type="domain" description="SbsA Ig-like" evidence="3">
    <location>
        <begin position="450"/>
        <end position="569"/>
    </location>
</feature>
<dbReference type="Proteomes" id="UP000232188">
    <property type="component" value="Unassembled WGS sequence"/>
</dbReference>
<dbReference type="EMBL" id="NPDU01000010">
    <property type="protein sequence ID" value="PJZ62907.1"/>
    <property type="molecule type" value="Genomic_DNA"/>
</dbReference>
<proteinExistence type="predicted"/>
<keyword evidence="6" id="KW-1185">Reference proteome</keyword>
<feature type="domain" description="SbsA Ig-like" evidence="3">
    <location>
        <begin position="326"/>
        <end position="445"/>
    </location>
</feature>
<keyword evidence="2" id="KW-0812">Transmembrane</keyword>
<dbReference type="AlphaFoldDB" id="A0A2M9YKG7"/>
<evidence type="ECO:0000259" key="3">
    <source>
        <dbReference type="Pfam" id="PF13205"/>
    </source>
</evidence>
<reference evidence="6 7" key="1">
    <citation type="submission" date="2017-07" db="EMBL/GenBank/DDBJ databases">
        <title>Leptospira spp. isolated from tropical soils.</title>
        <authorList>
            <person name="Thibeaux R."/>
            <person name="Iraola G."/>
            <person name="Ferres I."/>
            <person name="Bierque E."/>
            <person name="Girault D."/>
            <person name="Soupe-Gilbert M.-E."/>
            <person name="Picardeau M."/>
            <person name="Goarant C."/>
        </authorList>
    </citation>
    <scope>NUCLEOTIDE SEQUENCE [LARGE SCALE GENOMIC DNA]</scope>
    <source>
        <strain evidence="4 7">FH2-B-C1</strain>
        <strain evidence="5 6">FH2-B-D1</strain>
    </source>
</reference>
<protein>
    <recommendedName>
        <fullName evidence="3">SbsA Ig-like domain-containing protein</fullName>
    </recommendedName>
</protein>